<dbReference type="Gene3D" id="1.20.1070.10">
    <property type="entry name" value="Rhodopsin 7-helix transmembrane proteins"/>
    <property type="match status" value="1"/>
</dbReference>
<keyword evidence="7 12" id="KW-0297">G-protein coupled receptor</keyword>
<keyword evidence="5 12" id="KW-0812">Transmembrane</keyword>
<evidence type="ECO:0000256" key="2">
    <source>
        <dbReference type="ARBA" id="ARBA00007376"/>
    </source>
</evidence>
<evidence type="ECO:0000256" key="3">
    <source>
        <dbReference type="ARBA" id="ARBA00022480"/>
    </source>
</evidence>
<dbReference type="CDD" id="cd15017">
    <property type="entry name" value="7tm_TAS2R16"/>
    <property type="match status" value="1"/>
</dbReference>
<dbReference type="FunFam" id="1.20.1070.10:FF:000055">
    <property type="entry name" value="Taste receptor type 2"/>
    <property type="match status" value="1"/>
</dbReference>
<dbReference type="PANTHER" id="PTHR11394:SF69">
    <property type="entry name" value="TASTE RECEPTOR TYPE 2 MEMBER 134"/>
    <property type="match status" value="1"/>
</dbReference>
<keyword evidence="14" id="KW-1185">Reference proteome</keyword>
<dbReference type="GO" id="GO:0033038">
    <property type="term" value="F:bitter taste receptor activity"/>
    <property type="evidence" value="ECO:0007669"/>
    <property type="project" value="InterPro"/>
</dbReference>
<keyword evidence="6 13" id="KW-1133">Transmembrane helix</keyword>
<comment type="similarity">
    <text evidence="2 11">Belongs to the G-protein coupled receptor T2R family.</text>
</comment>
<dbReference type="Pfam" id="PF05296">
    <property type="entry name" value="TAS2R"/>
    <property type="match status" value="1"/>
</dbReference>
<accession>A0A6P5PF19</accession>
<keyword evidence="10 12" id="KW-0807">Transducer</keyword>
<protein>
    <recommendedName>
        <fullName evidence="12">Taste receptor type 2</fullName>
    </recommendedName>
</protein>
<feature type="transmembrane region" description="Helical" evidence="13">
    <location>
        <begin position="6"/>
        <end position="31"/>
    </location>
</feature>
<feature type="transmembrane region" description="Helical" evidence="13">
    <location>
        <begin position="96"/>
        <end position="117"/>
    </location>
</feature>
<evidence type="ECO:0000256" key="11">
    <source>
        <dbReference type="RuleBase" id="RU004423"/>
    </source>
</evidence>
<keyword evidence="4 12" id="KW-0716">Sensory transduction</keyword>
<dbReference type="GeneID" id="110289607"/>
<feature type="transmembrane region" description="Helical" evidence="13">
    <location>
        <begin position="171"/>
        <end position="200"/>
    </location>
</feature>
<evidence type="ECO:0000256" key="5">
    <source>
        <dbReference type="ARBA" id="ARBA00022692"/>
    </source>
</evidence>
<comment type="subcellular location">
    <subcellularLocation>
        <location evidence="1 12">Membrane</location>
        <topology evidence="1 12">Multi-pass membrane protein</topology>
    </subcellularLocation>
</comment>
<evidence type="ECO:0000256" key="13">
    <source>
        <dbReference type="SAM" id="Phobius"/>
    </source>
</evidence>
<reference evidence="15" key="1">
    <citation type="submission" date="2025-08" db="UniProtKB">
        <authorList>
            <consortium name="RefSeq"/>
        </authorList>
    </citation>
    <scope>IDENTIFICATION</scope>
</reference>
<proteinExistence type="inferred from homology"/>
<organism evidence="14 15">
    <name type="scientific">Mus caroli</name>
    <name type="common">Ryukyu mouse</name>
    <name type="synonym">Ricefield mouse</name>
    <dbReference type="NCBI Taxonomy" id="10089"/>
    <lineage>
        <taxon>Eukaryota</taxon>
        <taxon>Metazoa</taxon>
        <taxon>Chordata</taxon>
        <taxon>Craniata</taxon>
        <taxon>Vertebrata</taxon>
        <taxon>Euteleostomi</taxon>
        <taxon>Mammalia</taxon>
        <taxon>Eutheria</taxon>
        <taxon>Euarchontoglires</taxon>
        <taxon>Glires</taxon>
        <taxon>Rodentia</taxon>
        <taxon>Myomorpha</taxon>
        <taxon>Muroidea</taxon>
        <taxon>Muridae</taxon>
        <taxon>Murinae</taxon>
        <taxon>Mus</taxon>
        <taxon>Mus</taxon>
    </lineage>
</organism>
<feature type="transmembrane region" description="Helical" evidence="13">
    <location>
        <begin position="228"/>
        <end position="250"/>
    </location>
</feature>
<keyword evidence="9 12" id="KW-0675">Receptor</keyword>
<dbReference type="RefSeq" id="XP_021011550.1">
    <property type="nucleotide sequence ID" value="XM_021155891.1"/>
</dbReference>
<dbReference type="GO" id="GO:0004930">
    <property type="term" value="F:G protein-coupled receptor activity"/>
    <property type="evidence" value="ECO:0007669"/>
    <property type="project" value="UniProtKB-KW"/>
</dbReference>
<evidence type="ECO:0000256" key="9">
    <source>
        <dbReference type="ARBA" id="ARBA00023170"/>
    </source>
</evidence>
<evidence type="ECO:0000256" key="1">
    <source>
        <dbReference type="ARBA" id="ARBA00004141"/>
    </source>
</evidence>
<feature type="transmembrane region" description="Helical" evidence="13">
    <location>
        <begin position="129"/>
        <end position="151"/>
    </location>
</feature>
<evidence type="ECO:0000313" key="14">
    <source>
        <dbReference type="Proteomes" id="UP000515126"/>
    </source>
</evidence>
<keyword evidence="3 12" id="KW-0919">Taste</keyword>
<evidence type="ECO:0000256" key="4">
    <source>
        <dbReference type="ARBA" id="ARBA00022606"/>
    </source>
</evidence>
<feature type="transmembrane region" description="Helical" evidence="13">
    <location>
        <begin position="256"/>
        <end position="277"/>
    </location>
</feature>
<evidence type="ECO:0000256" key="8">
    <source>
        <dbReference type="ARBA" id="ARBA00023136"/>
    </source>
</evidence>
<evidence type="ECO:0000313" key="15">
    <source>
        <dbReference type="RefSeq" id="XP_021011550.1"/>
    </source>
</evidence>
<feature type="transmembrane region" description="Helical" evidence="13">
    <location>
        <begin position="56"/>
        <end position="76"/>
    </location>
</feature>
<dbReference type="Proteomes" id="UP000515126">
    <property type="component" value="Chromosome 2"/>
</dbReference>
<evidence type="ECO:0000256" key="7">
    <source>
        <dbReference type="ARBA" id="ARBA00023040"/>
    </source>
</evidence>
<dbReference type="PANTHER" id="PTHR11394">
    <property type="entry name" value="TASTE RECEPTOR TYPE 2"/>
    <property type="match status" value="1"/>
</dbReference>
<name>A0A6P5PF19_MUSCR</name>
<dbReference type="InterPro" id="IPR007960">
    <property type="entry name" value="TAS2R"/>
</dbReference>
<evidence type="ECO:0000256" key="6">
    <source>
        <dbReference type="ARBA" id="ARBA00022989"/>
    </source>
</evidence>
<keyword evidence="8 12" id="KW-0472">Membrane</keyword>
<dbReference type="GO" id="GO:0016020">
    <property type="term" value="C:membrane"/>
    <property type="evidence" value="ECO:0007669"/>
    <property type="project" value="UniProtKB-SubCell"/>
</dbReference>
<dbReference type="SUPFAM" id="SSF81321">
    <property type="entry name" value="Family A G protein-coupled receptor-like"/>
    <property type="match status" value="1"/>
</dbReference>
<sequence length="304" mass="35237">MPFSRTLIFIIIFCMQSLAALLQNGFMVTVLSREWVRSQGLPAGDMIMACLAASRFCLHGIAFLNNFLASAMLWTIKNYFSILWDFINTVNFWFTAWLSIFYCVKISSFSHPIFFWIKWRISRSVPRLLLGSLIIGGLSAISSATGNIIALQMAACENYTVSYKTMAFYVYYFRCHAMLMWVIPFFLFLLSIILLMFSLYRHLEQMRYHRPRSHDYSTHAHTMALKSLTFFLIFYTSYALLITASVAHVVNVHSSWHWAWEVITYMGISLHSTILILSNTKMRKALKIKFLDLCIARSYDNGRG</sequence>
<dbReference type="AlphaFoldDB" id="A0A6P5PF19"/>
<evidence type="ECO:0000256" key="12">
    <source>
        <dbReference type="RuleBase" id="RU004424"/>
    </source>
</evidence>
<dbReference type="KEGG" id="mcal:110289607"/>
<gene>
    <name evidence="15" type="primary">LOC110289607</name>
</gene>
<evidence type="ECO:0000256" key="10">
    <source>
        <dbReference type="ARBA" id="ARBA00023224"/>
    </source>
</evidence>